<dbReference type="SUPFAM" id="SSF51120">
    <property type="entry name" value="beta-Roll"/>
    <property type="match status" value="2"/>
</dbReference>
<dbReference type="EMBL" id="AP025637">
    <property type="protein sequence ID" value="BDG75040.1"/>
    <property type="molecule type" value="Genomic_DNA"/>
</dbReference>
<sequence>MPVDITRPTAHDALSLEELALHHLMMDYRATLGLAAIPLSKGLTATAGRHVLDTRENIWAANLALPAGANLHSWSDAPYYDDHRAPQVMWDAPERIGTGYTGNGFEISAAGYGSIAAALAGWQGSPGHNAVIAQTGAWSSPAFLAIGIGVETTPGAGPYGGRVYHVWFGHQADPTGVPDIRGSTAADAVRATSFADRILGLEGNDTLLGEAGADTLDGGRGTDSLVGGAGDDVYVLNTSLDRVLELAGGGIDHVMSAAHVTLAAEVEKATLTGAAAVHATGNGLANTLVGNQAANRLVGNAGDDTLQGAGGADTLAGGSGLDRLVGGIGPDHFRFDGPGQGMDRIVDFRAEDVIALSRAGFGGGLALGPLDDARFSLDLPQGSLAQLVYVSATGVLRWDADGAGGAPSVVIGVLHGAPALAAGDVVVVA</sequence>
<evidence type="ECO:0000256" key="1">
    <source>
        <dbReference type="ARBA" id="ARBA00004613"/>
    </source>
</evidence>
<dbReference type="Gene3D" id="2.150.10.10">
    <property type="entry name" value="Serralysin-like metalloprotease, C-terminal"/>
    <property type="match status" value="2"/>
</dbReference>
<reference evidence="3 4" key="1">
    <citation type="journal article" date="2016" name="Microbes Environ.">
        <title>Phylogenetically diverse aerobic anoxygenic phototrophic bacteria isolated from epilithic biofilms in Tama river, Japan.</title>
        <authorList>
            <person name="Hirose S."/>
            <person name="Matsuura K."/>
            <person name="Haruta S."/>
        </authorList>
    </citation>
    <scope>NUCLEOTIDE SEQUENCE [LARGE SCALE GENOMIC DNA]</scope>
    <source>
        <strain evidence="3 4">S08</strain>
    </source>
</reference>
<dbReference type="PROSITE" id="PS00330">
    <property type="entry name" value="HEMOLYSIN_CALCIUM"/>
    <property type="match status" value="4"/>
</dbReference>
<dbReference type="PANTHER" id="PTHR38340">
    <property type="entry name" value="S-LAYER PROTEIN"/>
    <property type="match status" value="1"/>
</dbReference>
<dbReference type="InterPro" id="IPR001343">
    <property type="entry name" value="Hemolysn_Ca-bd"/>
</dbReference>
<dbReference type="InterPro" id="IPR035940">
    <property type="entry name" value="CAP_sf"/>
</dbReference>
<keyword evidence="2" id="KW-0964">Secreted</keyword>
<dbReference type="InterPro" id="IPR050557">
    <property type="entry name" value="RTX_toxin/Mannuronan_C5-epim"/>
</dbReference>
<dbReference type="InterPro" id="IPR011049">
    <property type="entry name" value="Serralysin-like_metalloprot_C"/>
</dbReference>
<dbReference type="Proteomes" id="UP000831327">
    <property type="component" value="Chromosome"/>
</dbReference>
<comment type="subcellular location">
    <subcellularLocation>
        <location evidence="1">Secreted</location>
    </subcellularLocation>
</comment>
<evidence type="ECO:0000313" key="3">
    <source>
        <dbReference type="EMBL" id="BDG75040.1"/>
    </source>
</evidence>
<protein>
    <recommendedName>
        <fullName evidence="5">SCP domain-containing protein</fullName>
    </recommendedName>
</protein>
<dbReference type="Gene3D" id="3.40.33.10">
    <property type="entry name" value="CAP"/>
    <property type="match status" value="1"/>
</dbReference>
<keyword evidence="4" id="KW-1185">Reference proteome</keyword>
<dbReference type="PANTHER" id="PTHR38340:SF1">
    <property type="entry name" value="S-LAYER PROTEIN"/>
    <property type="match status" value="1"/>
</dbReference>
<proteinExistence type="predicted"/>
<dbReference type="Pfam" id="PF00353">
    <property type="entry name" value="HemolysinCabind"/>
    <property type="match status" value="2"/>
</dbReference>
<gene>
    <name evidence="3" type="ORF">Rmf_49690</name>
</gene>
<evidence type="ECO:0008006" key="5">
    <source>
        <dbReference type="Google" id="ProtNLM"/>
    </source>
</evidence>
<organism evidence="3 4">
    <name type="scientific">Roseomonas fluvialis</name>
    <dbReference type="NCBI Taxonomy" id="1750527"/>
    <lineage>
        <taxon>Bacteria</taxon>
        <taxon>Pseudomonadati</taxon>
        <taxon>Pseudomonadota</taxon>
        <taxon>Alphaproteobacteria</taxon>
        <taxon>Acetobacterales</taxon>
        <taxon>Roseomonadaceae</taxon>
        <taxon>Roseomonas</taxon>
    </lineage>
</organism>
<name>A0ABN6P9U6_9PROT</name>
<dbReference type="RefSeq" id="WP_244457134.1">
    <property type="nucleotide sequence ID" value="NZ_AP025637.1"/>
</dbReference>
<evidence type="ECO:0000313" key="4">
    <source>
        <dbReference type="Proteomes" id="UP000831327"/>
    </source>
</evidence>
<evidence type="ECO:0000256" key="2">
    <source>
        <dbReference type="ARBA" id="ARBA00022525"/>
    </source>
</evidence>
<dbReference type="InterPro" id="IPR018511">
    <property type="entry name" value="Hemolysin-typ_Ca-bd_CS"/>
</dbReference>
<dbReference type="PRINTS" id="PR00313">
    <property type="entry name" value="CABNDNGRPT"/>
</dbReference>
<accession>A0ABN6P9U6</accession>